<accession>A0AAW2FPR8</accession>
<protein>
    <submittedName>
        <fullName evidence="1">Uncharacterized protein</fullName>
    </submittedName>
</protein>
<dbReference type="AlphaFoldDB" id="A0AAW2FPR8"/>
<evidence type="ECO:0000313" key="2">
    <source>
        <dbReference type="Proteomes" id="UP001430953"/>
    </source>
</evidence>
<evidence type="ECO:0000313" key="1">
    <source>
        <dbReference type="EMBL" id="KAL0117423.1"/>
    </source>
</evidence>
<dbReference type="Proteomes" id="UP001430953">
    <property type="component" value="Unassembled WGS sequence"/>
</dbReference>
<name>A0AAW2FPR8_9HYME</name>
<reference evidence="1 2" key="1">
    <citation type="submission" date="2023-03" db="EMBL/GenBank/DDBJ databases">
        <title>High recombination rates correlate with genetic variation in Cardiocondyla obscurior ants.</title>
        <authorList>
            <person name="Errbii M."/>
        </authorList>
    </citation>
    <scope>NUCLEOTIDE SEQUENCE [LARGE SCALE GENOMIC DNA]</scope>
    <source>
        <strain evidence="1">Alpha-2009</strain>
        <tissue evidence="1">Whole body</tissue>
    </source>
</reference>
<comment type="caution">
    <text evidence="1">The sequence shown here is derived from an EMBL/GenBank/DDBJ whole genome shotgun (WGS) entry which is preliminary data.</text>
</comment>
<keyword evidence="2" id="KW-1185">Reference proteome</keyword>
<organism evidence="1 2">
    <name type="scientific">Cardiocondyla obscurior</name>
    <dbReference type="NCBI Taxonomy" id="286306"/>
    <lineage>
        <taxon>Eukaryota</taxon>
        <taxon>Metazoa</taxon>
        <taxon>Ecdysozoa</taxon>
        <taxon>Arthropoda</taxon>
        <taxon>Hexapoda</taxon>
        <taxon>Insecta</taxon>
        <taxon>Pterygota</taxon>
        <taxon>Neoptera</taxon>
        <taxon>Endopterygota</taxon>
        <taxon>Hymenoptera</taxon>
        <taxon>Apocrita</taxon>
        <taxon>Aculeata</taxon>
        <taxon>Formicoidea</taxon>
        <taxon>Formicidae</taxon>
        <taxon>Myrmicinae</taxon>
        <taxon>Cardiocondyla</taxon>
    </lineage>
</organism>
<dbReference type="EMBL" id="JADYXP020000009">
    <property type="protein sequence ID" value="KAL0117423.1"/>
    <property type="molecule type" value="Genomic_DNA"/>
</dbReference>
<gene>
    <name evidence="1" type="ORF">PUN28_010333</name>
</gene>
<sequence length="89" mass="10542">MNIIKSLIQVIARVPVRKKYLLLYINVINVRMYMRGITSDVIFILYCRKEIKISALVYIISELPLESSSHNLYKKVTRCDKIRRRIELA</sequence>
<proteinExistence type="predicted"/>